<evidence type="ECO:0000259" key="6">
    <source>
        <dbReference type="PROSITE" id="PS51007"/>
    </source>
</evidence>
<dbReference type="Pfam" id="PF07995">
    <property type="entry name" value="GSDH"/>
    <property type="match status" value="1"/>
</dbReference>
<dbReference type="GO" id="GO:0020037">
    <property type="term" value="F:heme binding"/>
    <property type="evidence" value="ECO:0007669"/>
    <property type="project" value="InterPro"/>
</dbReference>
<dbReference type="GO" id="GO:0009055">
    <property type="term" value="F:electron transfer activity"/>
    <property type="evidence" value="ECO:0007669"/>
    <property type="project" value="InterPro"/>
</dbReference>
<dbReference type="RefSeq" id="WP_146590547.1">
    <property type="nucleotide sequence ID" value="NZ_SJPO01000012.1"/>
</dbReference>
<name>A0A5C5Y253_9BACT</name>
<accession>A0A5C5Y253</accession>
<dbReference type="SUPFAM" id="SSF46626">
    <property type="entry name" value="Cytochrome c"/>
    <property type="match status" value="1"/>
</dbReference>
<dbReference type="GO" id="GO:0016491">
    <property type="term" value="F:oxidoreductase activity"/>
    <property type="evidence" value="ECO:0007669"/>
    <property type="project" value="UniProtKB-KW"/>
</dbReference>
<dbReference type="OrthoDB" id="9770183at2"/>
<dbReference type="PANTHER" id="PTHR19328">
    <property type="entry name" value="HEDGEHOG-INTERACTING PROTEIN"/>
    <property type="match status" value="1"/>
</dbReference>
<dbReference type="InterPro" id="IPR011041">
    <property type="entry name" value="Quinoprot_gluc/sorb_DH_b-prop"/>
</dbReference>
<dbReference type="PROSITE" id="PS51007">
    <property type="entry name" value="CYTC"/>
    <property type="match status" value="1"/>
</dbReference>
<feature type="domain" description="Cytochrome c" evidence="6">
    <location>
        <begin position="395"/>
        <end position="495"/>
    </location>
</feature>
<comment type="caution">
    <text evidence="7">The sequence shown here is derived from an EMBL/GenBank/DDBJ whole genome shotgun (WGS) entry which is preliminary data.</text>
</comment>
<evidence type="ECO:0000256" key="4">
    <source>
        <dbReference type="PROSITE-ProRule" id="PRU00433"/>
    </source>
</evidence>
<dbReference type="Gene3D" id="2.120.10.30">
    <property type="entry name" value="TolB, C-terminal domain"/>
    <property type="match status" value="1"/>
</dbReference>
<keyword evidence="5" id="KW-0812">Transmembrane</keyword>
<evidence type="ECO:0000256" key="1">
    <source>
        <dbReference type="ARBA" id="ARBA00022617"/>
    </source>
</evidence>
<dbReference type="InterPro" id="IPR009056">
    <property type="entry name" value="Cyt_c-like_dom"/>
</dbReference>
<gene>
    <name evidence="7" type="primary">yliI_4</name>
    <name evidence="7" type="ORF">Pla123a_41880</name>
</gene>
<dbReference type="GO" id="GO:0046872">
    <property type="term" value="F:metal ion binding"/>
    <property type="evidence" value="ECO:0007669"/>
    <property type="project" value="UniProtKB-KW"/>
</dbReference>
<sequence>MNEPESLRPFLFQMAAALIGCIAVVAAAAVFWPEVEPSSPTRPIEQQLPGRPLRVEVIADDLRAPWSIAFLDDGRVLFTERPGRVRLVNTDLTLQDEPVLEVDDVLADVKLGLMGIALDPDFAESPYVYTACGYRDGDQKRVRIARYRWTGDAMVDPETLLEGIPAQFNHSGGRLRFGPDKLLYITTGDADHPPNAQDLSSLGGKILRVARDGSIPADNPFMGQEGARPEIYSYGHRNPQGLDFEPETNRLITSEHGPNGGDEINWTEPGVNYGWPEVSHNRAADGMEAPLVQFTPSIAPASATFYAGALFPDLEGDLLVGCLRGEAMLRVRLTDSGEMQELERWFPSRYGRVREVQVAPDGAIWLTTSMFDPPEAHGAEGYDQVLRITPAGPDDANRDGLTVIRDQPAMLPAEMGLGSTPDERYAVLCASCHGAEMQGALHPRLLGVAWTQARTEQELFDVIAGGIPYRGMPGSRPLIHEDGCRELAAWLWQKHEASLPGASLPAATQPANGTQQKEK</sequence>
<dbReference type="InterPro" id="IPR012938">
    <property type="entry name" value="Glc/Sorbosone_DH"/>
</dbReference>
<keyword evidence="5" id="KW-0472">Membrane</keyword>
<keyword evidence="1 4" id="KW-0349">Heme</keyword>
<dbReference type="EC" id="1.1.5.-" evidence="7"/>
<evidence type="ECO:0000313" key="7">
    <source>
        <dbReference type="EMBL" id="TWT67632.1"/>
    </source>
</evidence>
<evidence type="ECO:0000256" key="2">
    <source>
        <dbReference type="ARBA" id="ARBA00022723"/>
    </source>
</evidence>
<keyword evidence="8" id="KW-1185">Reference proteome</keyword>
<evidence type="ECO:0000256" key="5">
    <source>
        <dbReference type="SAM" id="Phobius"/>
    </source>
</evidence>
<protein>
    <submittedName>
        <fullName evidence="7">Soluble aldose sugar dehydrogenase YliI</fullName>
        <ecNumber evidence="7">1.1.5.-</ecNumber>
    </submittedName>
</protein>
<evidence type="ECO:0000313" key="8">
    <source>
        <dbReference type="Proteomes" id="UP000318478"/>
    </source>
</evidence>
<organism evidence="7 8">
    <name type="scientific">Posidoniimonas polymericola</name>
    <dbReference type="NCBI Taxonomy" id="2528002"/>
    <lineage>
        <taxon>Bacteria</taxon>
        <taxon>Pseudomonadati</taxon>
        <taxon>Planctomycetota</taxon>
        <taxon>Planctomycetia</taxon>
        <taxon>Pirellulales</taxon>
        <taxon>Lacipirellulaceae</taxon>
        <taxon>Posidoniimonas</taxon>
    </lineage>
</organism>
<keyword evidence="5" id="KW-1133">Transmembrane helix</keyword>
<dbReference type="AlphaFoldDB" id="A0A5C5Y253"/>
<dbReference type="Proteomes" id="UP000318478">
    <property type="component" value="Unassembled WGS sequence"/>
</dbReference>
<dbReference type="Pfam" id="PF13442">
    <property type="entry name" value="Cytochrome_CBB3"/>
    <property type="match status" value="1"/>
</dbReference>
<keyword evidence="7" id="KW-0560">Oxidoreductase</keyword>
<proteinExistence type="predicted"/>
<feature type="transmembrane region" description="Helical" evidence="5">
    <location>
        <begin position="12"/>
        <end position="32"/>
    </location>
</feature>
<reference evidence="7 8" key="1">
    <citation type="submission" date="2019-02" db="EMBL/GenBank/DDBJ databases">
        <title>Deep-cultivation of Planctomycetes and their phenomic and genomic characterization uncovers novel biology.</title>
        <authorList>
            <person name="Wiegand S."/>
            <person name="Jogler M."/>
            <person name="Boedeker C."/>
            <person name="Pinto D."/>
            <person name="Vollmers J."/>
            <person name="Rivas-Marin E."/>
            <person name="Kohn T."/>
            <person name="Peeters S.H."/>
            <person name="Heuer A."/>
            <person name="Rast P."/>
            <person name="Oberbeckmann S."/>
            <person name="Bunk B."/>
            <person name="Jeske O."/>
            <person name="Meyerdierks A."/>
            <person name="Storesund J.E."/>
            <person name="Kallscheuer N."/>
            <person name="Luecker S."/>
            <person name="Lage O.M."/>
            <person name="Pohl T."/>
            <person name="Merkel B.J."/>
            <person name="Hornburger P."/>
            <person name="Mueller R.-W."/>
            <person name="Bruemmer F."/>
            <person name="Labrenz M."/>
            <person name="Spormann A.M."/>
            <person name="Op Den Camp H."/>
            <person name="Overmann J."/>
            <person name="Amann R."/>
            <person name="Jetten M.S.M."/>
            <person name="Mascher T."/>
            <person name="Medema M.H."/>
            <person name="Devos D.P."/>
            <person name="Kaster A.-K."/>
            <person name="Ovreas L."/>
            <person name="Rohde M."/>
            <person name="Galperin M.Y."/>
            <person name="Jogler C."/>
        </authorList>
    </citation>
    <scope>NUCLEOTIDE SEQUENCE [LARGE SCALE GENOMIC DNA]</scope>
    <source>
        <strain evidence="7 8">Pla123a</strain>
    </source>
</reference>
<dbReference type="SUPFAM" id="SSF50952">
    <property type="entry name" value="Soluble quinoprotein glucose dehydrogenase"/>
    <property type="match status" value="1"/>
</dbReference>
<dbReference type="Gene3D" id="1.10.760.10">
    <property type="entry name" value="Cytochrome c-like domain"/>
    <property type="match status" value="1"/>
</dbReference>
<dbReference type="InterPro" id="IPR011042">
    <property type="entry name" value="6-blade_b-propeller_TolB-like"/>
</dbReference>
<keyword evidence="3 4" id="KW-0408">Iron</keyword>
<evidence type="ECO:0000256" key="3">
    <source>
        <dbReference type="ARBA" id="ARBA00023004"/>
    </source>
</evidence>
<dbReference type="InterPro" id="IPR036909">
    <property type="entry name" value="Cyt_c-like_dom_sf"/>
</dbReference>
<keyword evidence="2 4" id="KW-0479">Metal-binding</keyword>
<dbReference type="PANTHER" id="PTHR19328:SF13">
    <property type="entry name" value="HIPL1 PROTEIN"/>
    <property type="match status" value="1"/>
</dbReference>
<dbReference type="EMBL" id="SJPO01000012">
    <property type="protein sequence ID" value="TWT67632.1"/>
    <property type="molecule type" value="Genomic_DNA"/>
</dbReference>